<dbReference type="EMBL" id="DUJS01000004">
    <property type="protein sequence ID" value="HII70884.1"/>
    <property type="molecule type" value="Genomic_DNA"/>
</dbReference>
<dbReference type="EC" id="3.1.3.73" evidence="2"/>
<sequence>MEFFHVIKDERAVVLEFENPVKYVSSAFYSDGVGEVRWVANIRVEKGWSHDDPWGYVEERLHELGLEPEDTLAFLTAADVEQAAIVQKGDVFAVATAGFGNAYCSKTKEHDLGGPGTVNVIAVVGRPLTTRSLVEALTWAVEAKCHGVLRIVLGNEGPCLGTTTDSVAVLCPQGDELDSFCGPATELGRRLMSAVEEAVVTAGERAGYSPTRSIKTILEEEGIELNDLVEAGRELFVGEWKEEHASRVLEELERGLENPNVALAVFTALLIDRFVRLGTYPEECGELREDPGWVYFDEVLGQFVAMELGGYGALFNFKRYDEEKPGILKEVDERWVMLDDVLAGLVAGAMTAAFRRG</sequence>
<dbReference type="GeneID" id="1478267"/>
<protein>
    <submittedName>
        <fullName evidence="2">Multifunctional adenosylcobinamide hydrolase CbiS</fullName>
        <ecNumber evidence="2">3.1.3.73</ecNumber>
        <ecNumber evidence="2">3.5.1.90</ecNumber>
    </submittedName>
</protein>
<dbReference type="Gene3D" id="1.10.3760.10">
    <property type="entry name" value="PgpA-like"/>
    <property type="match status" value="1"/>
</dbReference>
<evidence type="ECO:0000259" key="1">
    <source>
        <dbReference type="Pfam" id="PF04608"/>
    </source>
</evidence>
<dbReference type="CDD" id="cd06971">
    <property type="entry name" value="PgpA"/>
    <property type="match status" value="1"/>
</dbReference>
<dbReference type="InterPro" id="IPR021167">
    <property type="entry name" value="UCP027887_Ptd-glyceroPase-rel"/>
</dbReference>
<dbReference type="Proteomes" id="UP000619545">
    <property type="component" value="Unassembled WGS sequence"/>
</dbReference>
<dbReference type="RefSeq" id="WP_011020040.1">
    <property type="nucleotide sequence ID" value="NZ_DUJS01000004.1"/>
</dbReference>
<dbReference type="PANTHER" id="PTHR35336">
    <property type="entry name" value="ADENOSYLCOBINAMIDE AMIDOHYDROLASE"/>
    <property type="match status" value="1"/>
</dbReference>
<dbReference type="PIRSF" id="PIRSF027887">
    <property type="entry name" value="UCP027887_Ptd-glyceroPase-rel"/>
    <property type="match status" value="1"/>
</dbReference>
<feature type="domain" description="YutG/PgpA" evidence="1">
    <location>
        <begin position="257"/>
        <end position="353"/>
    </location>
</feature>
<dbReference type="NCBIfam" id="TIGR03161">
    <property type="entry name" value="ribazole_CobZ"/>
    <property type="match status" value="1"/>
</dbReference>
<dbReference type="EC" id="3.5.1.90" evidence="2"/>
<dbReference type="GO" id="GO:0008962">
    <property type="term" value="F:phosphatidylglycerophosphatase activity"/>
    <property type="evidence" value="ECO:0007669"/>
    <property type="project" value="InterPro"/>
</dbReference>
<keyword evidence="2" id="KW-0378">Hydrolase</keyword>
<dbReference type="InterPro" id="IPR017577">
    <property type="entry name" value="Ribazole_CobZ"/>
</dbReference>
<dbReference type="PANTHER" id="PTHR35336:SF5">
    <property type="entry name" value="ADENOSYLCOBINAMIDE AMIDOHYDROLASE"/>
    <property type="match status" value="1"/>
</dbReference>
<evidence type="ECO:0000313" key="3">
    <source>
        <dbReference type="Proteomes" id="UP000619545"/>
    </source>
</evidence>
<organism evidence="2 3">
    <name type="scientific">Methanopyrus kandleri</name>
    <dbReference type="NCBI Taxonomy" id="2320"/>
    <lineage>
        <taxon>Archaea</taxon>
        <taxon>Methanobacteriati</taxon>
        <taxon>Methanobacteriota</taxon>
        <taxon>Methanomada group</taxon>
        <taxon>Methanopyri</taxon>
        <taxon>Methanopyrales</taxon>
        <taxon>Methanopyraceae</taxon>
        <taxon>Methanopyrus</taxon>
    </lineage>
</organism>
<dbReference type="Pfam" id="PF04608">
    <property type="entry name" value="PgpA"/>
    <property type="match status" value="1"/>
</dbReference>
<dbReference type="GO" id="GO:0043756">
    <property type="term" value="F:adenosylcobinamide hydrolase activity"/>
    <property type="evidence" value="ECO:0007669"/>
    <property type="project" value="UniProtKB-EC"/>
</dbReference>
<dbReference type="GO" id="GO:0043755">
    <property type="term" value="F:alpha-ribazole phosphatase activity"/>
    <property type="evidence" value="ECO:0007669"/>
    <property type="project" value="UniProtKB-EC"/>
</dbReference>
<evidence type="ECO:0000313" key="2">
    <source>
        <dbReference type="EMBL" id="HII70884.1"/>
    </source>
</evidence>
<dbReference type="AlphaFoldDB" id="A0A832T774"/>
<dbReference type="NCBIfam" id="NF038002">
    <property type="entry name" value="bifunc_CbiS"/>
    <property type="match status" value="1"/>
</dbReference>
<dbReference type="GO" id="GO:0006629">
    <property type="term" value="P:lipid metabolic process"/>
    <property type="evidence" value="ECO:0007669"/>
    <property type="project" value="InterPro"/>
</dbReference>
<dbReference type="Pfam" id="PF01955">
    <property type="entry name" value="CbiZ"/>
    <property type="match status" value="1"/>
</dbReference>
<dbReference type="InterPro" id="IPR007686">
    <property type="entry name" value="YutG/PgpA"/>
</dbReference>
<dbReference type="SUPFAM" id="SSF101307">
    <property type="entry name" value="YutG-like"/>
    <property type="match status" value="1"/>
</dbReference>
<comment type="caution">
    <text evidence="2">The sequence shown here is derived from an EMBL/GenBank/DDBJ whole genome shotgun (WGS) entry which is preliminary data.</text>
</comment>
<dbReference type="InterPro" id="IPR036681">
    <property type="entry name" value="PgpA-like_sf"/>
</dbReference>
<name>A0A832T774_9EURY</name>
<dbReference type="SMR" id="A0A832T774"/>
<dbReference type="InterPro" id="IPR052209">
    <property type="entry name" value="CbiZ"/>
</dbReference>
<dbReference type="InterPro" id="IPR002808">
    <property type="entry name" value="AdoCbi_amidolase"/>
</dbReference>
<reference evidence="2" key="1">
    <citation type="journal article" date="2020" name="bioRxiv">
        <title>A rank-normalized archaeal taxonomy based on genome phylogeny resolves widespread incomplete and uneven classifications.</title>
        <authorList>
            <person name="Rinke C."/>
            <person name="Chuvochina M."/>
            <person name="Mussig A.J."/>
            <person name="Chaumeil P.-A."/>
            <person name="Waite D.W."/>
            <person name="Whitman W.B."/>
            <person name="Parks D.H."/>
            <person name="Hugenholtz P."/>
        </authorList>
    </citation>
    <scope>NUCLEOTIDE SEQUENCE</scope>
    <source>
        <strain evidence="2">UBA8853</strain>
    </source>
</reference>
<accession>A0A832T774</accession>
<proteinExistence type="predicted"/>
<gene>
    <name evidence="2" type="primary">cbiS</name>
    <name evidence="2" type="ORF">HA336_06605</name>
</gene>